<gene>
    <name evidence="2" type="ORF">M6B38_398805</name>
</gene>
<dbReference type="EMBL" id="JANAVB010025800">
    <property type="protein sequence ID" value="KAJ6819996.1"/>
    <property type="molecule type" value="Genomic_DNA"/>
</dbReference>
<name>A0AAX6FUA8_IRIPA</name>
<evidence type="ECO:0000313" key="2">
    <source>
        <dbReference type="EMBL" id="KAJ6819996.1"/>
    </source>
</evidence>
<evidence type="ECO:0000256" key="1">
    <source>
        <dbReference type="SAM" id="MobiDB-lite"/>
    </source>
</evidence>
<organism evidence="2 3">
    <name type="scientific">Iris pallida</name>
    <name type="common">Sweet iris</name>
    <dbReference type="NCBI Taxonomy" id="29817"/>
    <lineage>
        <taxon>Eukaryota</taxon>
        <taxon>Viridiplantae</taxon>
        <taxon>Streptophyta</taxon>
        <taxon>Embryophyta</taxon>
        <taxon>Tracheophyta</taxon>
        <taxon>Spermatophyta</taxon>
        <taxon>Magnoliopsida</taxon>
        <taxon>Liliopsida</taxon>
        <taxon>Asparagales</taxon>
        <taxon>Iridaceae</taxon>
        <taxon>Iridoideae</taxon>
        <taxon>Irideae</taxon>
        <taxon>Iris</taxon>
    </lineage>
</organism>
<dbReference type="Proteomes" id="UP001140949">
    <property type="component" value="Unassembled WGS sequence"/>
</dbReference>
<reference evidence="2" key="1">
    <citation type="journal article" date="2023" name="GigaByte">
        <title>Genome assembly of the bearded iris, Iris pallida Lam.</title>
        <authorList>
            <person name="Bruccoleri R.E."/>
            <person name="Oakeley E.J."/>
            <person name="Faust A.M.E."/>
            <person name="Altorfer M."/>
            <person name="Dessus-Babus S."/>
            <person name="Burckhardt D."/>
            <person name="Oertli M."/>
            <person name="Naumann U."/>
            <person name="Petersen F."/>
            <person name="Wong J."/>
        </authorList>
    </citation>
    <scope>NUCLEOTIDE SEQUENCE</scope>
    <source>
        <strain evidence="2">GSM-AAB239-AS_SAM_17_03QT</strain>
    </source>
</reference>
<protein>
    <submittedName>
        <fullName evidence="2">Serine/arginine-rich splicing factor SR45 isoform X2</fullName>
    </submittedName>
</protein>
<dbReference type="AlphaFoldDB" id="A0AAX6FUA8"/>
<proteinExistence type="predicted"/>
<accession>A0AAX6FUA8</accession>
<reference evidence="2" key="2">
    <citation type="submission" date="2023-04" db="EMBL/GenBank/DDBJ databases">
        <authorList>
            <person name="Bruccoleri R.E."/>
            <person name="Oakeley E.J."/>
            <person name="Faust A.-M."/>
            <person name="Dessus-Babus S."/>
            <person name="Altorfer M."/>
            <person name="Burckhardt D."/>
            <person name="Oertli M."/>
            <person name="Naumann U."/>
            <person name="Petersen F."/>
            <person name="Wong J."/>
        </authorList>
    </citation>
    <scope>NUCLEOTIDE SEQUENCE</scope>
    <source>
        <strain evidence="2">GSM-AAB239-AS_SAM_17_03QT</strain>
        <tissue evidence="2">Leaf</tissue>
    </source>
</reference>
<evidence type="ECO:0000313" key="3">
    <source>
        <dbReference type="Proteomes" id="UP001140949"/>
    </source>
</evidence>
<feature type="region of interest" description="Disordered" evidence="1">
    <location>
        <begin position="1"/>
        <end position="36"/>
    </location>
</feature>
<comment type="caution">
    <text evidence="2">The sequence shown here is derived from an EMBL/GenBank/DDBJ whole genome shotgun (WGS) entry which is preliminary data.</text>
</comment>
<sequence length="90" mass="9805">MWRRGEVEHGDDERGCGGEVTRACRRDRRGESGEVSRPRRIRWLGVGGICVTAPAARWAGTTTGRAAENHTMGSDNGGGARPVALEERSW</sequence>
<keyword evidence="3" id="KW-1185">Reference proteome</keyword>
<feature type="region of interest" description="Disordered" evidence="1">
    <location>
        <begin position="62"/>
        <end position="90"/>
    </location>
</feature>